<dbReference type="InterPro" id="IPR038488">
    <property type="entry name" value="Integrase_DNA-bd_sf"/>
</dbReference>
<evidence type="ECO:0000256" key="1">
    <source>
        <dbReference type="ARBA" id="ARBA00008857"/>
    </source>
</evidence>
<dbReference type="InterPro" id="IPR025166">
    <property type="entry name" value="Integrase_DNA_bind_dom"/>
</dbReference>
<organism evidence="5 6">
    <name type="scientific">Methylovorus glucosotrophus (strain SIP3-4)</name>
    <dbReference type="NCBI Taxonomy" id="582744"/>
    <lineage>
        <taxon>Bacteria</taxon>
        <taxon>Pseudomonadati</taxon>
        <taxon>Pseudomonadota</taxon>
        <taxon>Betaproteobacteria</taxon>
        <taxon>Nitrosomonadales</taxon>
        <taxon>Methylophilaceae</taxon>
        <taxon>Methylovorus</taxon>
    </lineage>
</organism>
<dbReference type="OrthoDB" id="662444at2"/>
<dbReference type="RefSeq" id="WP_015830678.1">
    <property type="nucleotide sequence ID" value="NC_012969.1"/>
</dbReference>
<dbReference type="PROSITE" id="PS51898">
    <property type="entry name" value="TYR_RECOMBINASE"/>
    <property type="match status" value="1"/>
</dbReference>
<protein>
    <submittedName>
        <fullName evidence="5">Integrase family protein</fullName>
    </submittedName>
</protein>
<dbReference type="AlphaFoldDB" id="C6X804"/>
<dbReference type="Pfam" id="PF13356">
    <property type="entry name" value="Arm-DNA-bind_3"/>
    <property type="match status" value="1"/>
</dbReference>
<dbReference type="GO" id="GO:0006310">
    <property type="term" value="P:DNA recombination"/>
    <property type="evidence" value="ECO:0007669"/>
    <property type="project" value="UniProtKB-KW"/>
</dbReference>
<dbReference type="InterPro" id="IPR011010">
    <property type="entry name" value="DNA_brk_join_enz"/>
</dbReference>
<proteinExistence type="inferred from homology"/>
<dbReference type="eggNOG" id="COG0582">
    <property type="taxonomic scope" value="Bacteria"/>
</dbReference>
<dbReference type="Proteomes" id="UP000002743">
    <property type="component" value="Chromosome"/>
</dbReference>
<evidence type="ECO:0000256" key="3">
    <source>
        <dbReference type="ARBA" id="ARBA00023172"/>
    </source>
</evidence>
<dbReference type="InterPro" id="IPR002104">
    <property type="entry name" value="Integrase_catalytic"/>
</dbReference>
<dbReference type="GO" id="GO:0003677">
    <property type="term" value="F:DNA binding"/>
    <property type="evidence" value="ECO:0007669"/>
    <property type="project" value="InterPro"/>
</dbReference>
<feature type="domain" description="Tyr recombinase" evidence="4">
    <location>
        <begin position="289"/>
        <end position="476"/>
    </location>
</feature>
<keyword evidence="3" id="KW-0233">DNA recombination</keyword>
<gene>
    <name evidence="5" type="ordered locus">Msip34_2089</name>
</gene>
<keyword evidence="2" id="KW-0229">DNA integration</keyword>
<dbReference type="Gene3D" id="3.30.160.390">
    <property type="entry name" value="Integrase, DNA-binding domain"/>
    <property type="match status" value="1"/>
</dbReference>
<dbReference type="GO" id="GO:0015074">
    <property type="term" value="P:DNA integration"/>
    <property type="evidence" value="ECO:0007669"/>
    <property type="project" value="UniProtKB-KW"/>
</dbReference>
<dbReference type="KEGG" id="mei:Msip34_2089"/>
<name>C6X804_METGS</name>
<evidence type="ECO:0000313" key="5">
    <source>
        <dbReference type="EMBL" id="ACT51331.1"/>
    </source>
</evidence>
<dbReference type="Pfam" id="PF00589">
    <property type="entry name" value="Phage_integrase"/>
    <property type="match status" value="1"/>
</dbReference>
<sequence>MKEANNRISFTKTSIDALPFEPKGKQKIYYDSNPTDLSLIVSQHTKTFYLQARVKNGKKTKVSLGKYGAITLNQAKEEVVKVRAKLNAGIHPNLERKKLTNQAEIDRIELEKQQENDRKVAEFQIQKNIESLDWLLNEYRDEHIIKHKGGSESSINDINDSKFYFKNHTFTFLKMREKTKTRDKGFDWDFDRNEELPNWLDRPYREITQREVLARFKLLSVALPKNNAGVLKPMTRSYQKAFKNLGAAYSWILNKTQAFTDEKTSDEMIDSFMDNPVEIITRLKLWTASKPRENFIDFFSYDSYLWWKAADEYRYEGMLARDYIFVSLLQGGRSIEVAPLSWDDINLDSKTIKYDKTKNKQTYEVPMTKLVFEILERRFKEKKPEDKYVFAFSGSKYGYIVKSARWYFEEIAKISGVKISHHDFRRTITNIALQDGMGIEKITIDHILKHKLQGTDINYFVKNKRIILNALQKIEDTILNQVEHYKVNGNKK</sequence>
<dbReference type="InterPro" id="IPR013762">
    <property type="entry name" value="Integrase-like_cat_sf"/>
</dbReference>
<evidence type="ECO:0000256" key="2">
    <source>
        <dbReference type="ARBA" id="ARBA00022908"/>
    </source>
</evidence>
<dbReference type="PANTHER" id="PTHR30629:SF2">
    <property type="entry name" value="PROPHAGE INTEGRASE INTS-RELATED"/>
    <property type="match status" value="1"/>
</dbReference>
<keyword evidence="6" id="KW-1185">Reference proteome</keyword>
<accession>C6X804</accession>
<comment type="similarity">
    <text evidence="1">Belongs to the 'phage' integrase family.</text>
</comment>
<evidence type="ECO:0000313" key="6">
    <source>
        <dbReference type="Proteomes" id="UP000002743"/>
    </source>
</evidence>
<dbReference type="Gene3D" id="1.10.443.10">
    <property type="entry name" value="Intergrase catalytic core"/>
    <property type="match status" value="1"/>
</dbReference>
<dbReference type="STRING" id="582744.Msip34_2089"/>
<dbReference type="PANTHER" id="PTHR30629">
    <property type="entry name" value="PROPHAGE INTEGRASE"/>
    <property type="match status" value="1"/>
</dbReference>
<evidence type="ECO:0000259" key="4">
    <source>
        <dbReference type="PROSITE" id="PS51898"/>
    </source>
</evidence>
<reference evidence="5 6" key="2">
    <citation type="journal article" date="2011" name="J. Bacteriol.">
        <title>Genomes of three methylotrophs from a single niche uncover genetic and metabolic divergence of Methylophilaceae.</title>
        <authorList>
            <person name="Lapidus A."/>
            <person name="Clum A."/>
            <person name="Labutti K."/>
            <person name="Kaluzhnaya M.G."/>
            <person name="Lim S."/>
            <person name="Beck D.A."/>
            <person name="Glavina Del Rio T."/>
            <person name="Nolan M."/>
            <person name="Mavromatis K."/>
            <person name="Huntemann M."/>
            <person name="Lucas S."/>
            <person name="Lidstrom M.E."/>
            <person name="Ivanova N."/>
            <person name="Chistoserdova L."/>
        </authorList>
    </citation>
    <scope>NUCLEOTIDE SEQUENCE [LARGE SCALE GENOMIC DNA]</scope>
    <source>
        <strain evidence="5 6">SIP3-4</strain>
    </source>
</reference>
<reference evidence="6" key="1">
    <citation type="submission" date="2009-07" db="EMBL/GenBank/DDBJ databases">
        <title>Complete sequence of chromosome of Methylovorus sp. SIP3-4.</title>
        <authorList>
            <person name="Lucas S."/>
            <person name="Copeland A."/>
            <person name="Lapidus A."/>
            <person name="Glavina del Rio T."/>
            <person name="Tice H."/>
            <person name="Bruce D."/>
            <person name="Goodwin L."/>
            <person name="Pitluck S."/>
            <person name="Clum A."/>
            <person name="Larimer F."/>
            <person name="Land M."/>
            <person name="Hauser L."/>
            <person name="Kyrpides N."/>
            <person name="Mikhailova N."/>
            <person name="Kayluzhnaya M."/>
            <person name="Chistoserdova L."/>
        </authorList>
    </citation>
    <scope>NUCLEOTIDE SEQUENCE [LARGE SCALE GENOMIC DNA]</scope>
    <source>
        <strain evidence="6">SIP3-4</strain>
    </source>
</reference>
<dbReference type="EMBL" id="CP001674">
    <property type="protein sequence ID" value="ACT51331.1"/>
    <property type="molecule type" value="Genomic_DNA"/>
</dbReference>
<dbReference type="SUPFAM" id="SSF56349">
    <property type="entry name" value="DNA breaking-rejoining enzymes"/>
    <property type="match status" value="1"/>
</dbReference>
<dbReference type="HOGENOM" id="CLU_554128_0_0_4"/>
<dbReference type="InterPro" id="IPR050808">
    <property type="entry name" value="Phage_Integrase"/>
</dbReference>